<keyword evidence="2" id="KW-1185">Reference proteome</keyword>
<organism evidence="1 2">
    <name type="scientific">Umezawaea tangerina</name>
    <dbReference type="NCBI Taxonomy" id="84725"/>
    <lineage>
        <taxon>Bacteria</taxon>
        <taxon>Bacillati</taxon>
        <taxon>Actinomycetota</taxon>
        <taxon>Actinomycetes</taxon>
        <taxon>Pseudonocardiales</taxon>
        <taxon>Pseudonocardiaceae</taxon>
        <taxon>Umezawaea</taxon>
    </lineage>
</organism>
<sequence>MTSVAEVKVALELSCEHLRDAYRSVREAQKDLEAAVDLLLEAGANHPESLLPAGFAAAKDRFPDQLALMVNSLELVQRLAVEL</sequence>
<dbReference type="OrthoDB" id="3697497at2"/>
<reference evidence="1 2" key="1">
    <citation type="submission" date="2018-03" db="EMBL/GenBank/DDBJ databases">
        <title>Genomic Encyclopedia of Archaeal and Bacterial Type Strains, Phase II (KMG-II): from individual species to whole genera.</title>
        <authorList>
            <person name="Goeker M."/>
        </authorList>
    </citation>
    <scope>NUCLEOTIDE SEQUENCE [LARGE SCALE GENOMIC DNA]</scope>
    <source>
        <strain evidence="1 2">DSM 44720</strain>
    </source>
</reference>
<evidence type="ECO:0000313" key="2">
    <source>
        <dbReference type="Proteomes" id="UP000239494"/>
    </source>
</evidence>
<comment type="caution">
    <text evidence="1">The sequence shown here is derived from an EMBL/GenBank/DDBJ whole genome shotgun (WGS) entry which is preliminary data.</text>
</comment>
<dbReference type="AlphaFoldDB" id="A0A2T0TLH4"/>
<dbReference type="Proteomes" id="UP000239494">
    <property type="component" value="Unassembled WGS sequence"/>
</dbReference>
<name>A0A2T0TLH4_9PSEU</name>
<gene>
    <name evidence="1" type="ORF">CLV43_101771</name>
</gene>
<evidence type="ECO:0000313" key="1">
    <source>
        <dbReference type="EMBL" id="PRY46495.1"/>
    </source>
</evidence>
<dbReference type="EMBL" id="PVTF01000001">
    <property type="protein sequence ID" value="PRY46495.1"/>
    <property type="molecule type" value="Genomic_DNA"/>
</dbReference>
<accession>A0A2T0TLH4</accession>
<dbReference type="RefSeq" id="WP_106185511.1">
    <property type="nucleotide sequence ID" value="NZ_PVTF01000001.1"/>
</dbReference>
<proteinExistence type="predicted"/>
<protein>
    <submittedName>
        <fullName evidence="1">Uncharacterized protein</fullName>
    </submittedName>
</protein>